<evidence type="ECO:0000256" key="3">
    <source>
        <dbReference type="SAM" id="MobiDB-lite"/>
    </source>
</evidence>
<reference evidence="6" key="1">
    <citation type="submission" date="2020-02" db="EMBL/GenBank/DDBJ databases">
        <authorList>
            <person name="Meier V. D."/>
        </authorList>
    </citation>
    <scope>NUCLEOTIDE SEQUENCE</scope>
    <source>
        <strain evidence="6">AVDCRST_MAG30</strain>
    </source>
</reference>
<keyword evidence="2" id="KW-0746">Sphingolipid metabolism</keyword>
<dbReference type="AlphaFoldDB" id="A0A6J4SI61"/>
<dbReference type="GO" id="GO:0046872">
    <property type="term" value="F:metal ion binding"/>
    <property type="evidence" value="ECO:0007669"/>
    <property type="project" value="UniProtKB-KW"/>
</dbReference>
<protein>
    <recommendedName>
        <fullName evidence="2">Neutral ceramidase</fullName>
        <ecNumber evidence="2">3.5.1.23</ecNumber>
    </recommendedName>
</protein>
<evidence type="ECO:0000256" key="4">
    <source>
        <dbReference type="SAM" id="SignalP"/>
    </source>
</evidence>
<dbReference type="PANTHER" id="PTHR12670:SF1">
    <property type="entry name" value="NEUTRAL CERAMIDASE"/>
    <property type="match status" value="1"/>
</dbReference>
<evidence type="ECO:0000313" key="6">
    <source>
        <dbReference type="EMBL" id="CAA9500021.1"/>
    </source>
</evidence>
<keyword evidence="1" id="KW-0479">Metal-binding</keyword>
<feature type="signal peptide" evidence="4">
    <location>
        <begin position="1"/>
        <end position="25"/>
    </location>
</feature>
<evidence type="ECO:0000256" key="1">
    <source>
        <dbReference type="PIRSR" id="PIRSR606823-2"/>
    </source>
</evidence>
<feature type="binding site" evidence="1">
    <location>
        <position position="112"/>
    </location>
    <ligand>
        <name>Zn(2+)</name>
        <dbReference type="ChEBI" id="CHEBI:29105"/>
    </ligand>
</feature>
<organism evidence="6">
    <name type="scientific">uncultured Solirubrobacteraceae bacterium</name>
    <dbReference type="NCBI Taxonomy" id="1162706"/>
    <lineage>
        <taxon>Bacteria</taxon>
        <taxon>Bacillati</taxon>
        <taxon>Actinomycetota</taxon>
        <taxon>Thermoleophilia</taxon>
        <taxon>Solirubrobacterales</taxon>
        <taxon>Solirubrobacteraceae</taxon>
        <taxon>environmental samples</taxon>
    </lineage>
</organism>
<feature type="binding site" evidence="1">
    <location>
        <position position="215"/>
    </location>
    <ligand>
        <name>Zn(2+)</name>
        <dbReference type="ChEBI" id="CHEBI:29105"/>
    </ligand>
</feature>
<gene>
    <name evidence="6" type="ORF">AVDCRST_MAG30-1850</name>
</gene>
<dbReference type="InterPro" id="IPR031329">
    <property type="entry name" value="NEUT/ALK_ceramidase_N"/>
</dbReference>
<dbReference type="GO" id="GO:0016020">
    <property type="term" value="C:membrane"/>
    <property type="evidence" value="ECO:0007669"/>
    <property type="project" value="GOC"/>
</dbReference>
<feature type="chain" id="PRO_5026902833" description="Neutral ceramidase" evidence="4">
    <location>
        <begin position="26"/>
        <end position="443"/>
    </location>
</feature>
<dbReference type="EC" id="3.5.1.23" evidence="2"/>
<accession>A0A6J4SI61</accession>
<comment type="catalytic activity">
    <reaction evidence="2">
        <text>an N-acylsphing-4-enine + H2O = sphing-4-enine + a fatty acid</text>
        <dbReference type="Rhea" id="RHEA:20856"/>
        <dbReference type="ChEBI" id="CHEBI:15377"/>
        <dbReference type="ChEBI" id="CHEBI:28868"/>
        <dbReference type="ChEBI" id="CHEBI:52639"/>
        <dbReference type="ChEBI" id="CHEBI:57756"/>
        <dbReference type="EC" id="3.5.1.23"/>
    </reaction>
</comment>
<feature type="domain" description="Neutral/alkaline non-lysosomal ceramidase N-terminal" evidence="5">
    <location>
        <begin position="30"/>
        <end position="266"/>
    </location>
</feature>
<dbReference type="GO" id="GO:0046512">
    <property type="term" value="P:sphingosine biosynthetic process"/>
    <property type="evidence" value="ECO:0007669"/>
    <property type="project" value="TreeGrafter"/>
</dbReference>
<feature type="compositionally biased region" description="Basic and acidic residues" evidence="3">
    <location>
        <begin position="168"/>
        <end position="188"/>
    </location>
</feature>
<comment type="similarity">
    <text evidence="2">Belongs to the neutral ceramidase family.</text>
</comment>
<dbReference type="Pfam" id="PF04734">
    <property type="entry name" value="Ceramidase_alk"/>
    <property type="match status" value="1"/>
</dbReference>
<proteinExistence type="inferred from homology"/>
<name>A0A6J4SI61_9ACTN</name>
<dbReference type="GO" id="GO:0046514">
    <property type="term" value="P:ceramide catabolic process"/>
    <property type="evidence" value="ECO:0007669"/>
    <property type="project" value="InterPro"/>
</dbReference>
<feature type="region of interest" description="Disordered" evidence="3">
    <location>
        <begin position="164"/>
        <end position="188"/>
    </location>
</feature>
<keyword evidence="2" id="KW-0443">Lipid metabolism</keyword>
<evidence type="ECO:0000259" key="5">
    <source>
        <dbReference type="Pfam" id="PF04734"/>
    </source>
</evidence>
<dbReference type="EMBL" id="CADCVS010000247">
    <property type="protein sequence ID" value="CAA9500021.1"/>
    <property type="molecule type" value="Genomic_DNA"/>
</dbReference>
<dbReference type="GO" id="GO:0017040">
    <property type="term" value="F:N-acylsphingosine amidohydrolase activity"/>
    <property type="evidence" value="ECO:0007669"/>
    <property type="project" value="UniProtKB-UniRule"/>
</dbReference>
<keyword evidence="4" id="KW-0732">Signal</keyword>
<dbReference type="GO" id="GO:0005576">
    <property type="term" value="C:extracellular region"/>
    <property type="evidence" value="ECO:0007669"/>
    <property type="project" value="TreeGrafter"/>
</dbReference>
<dbReference type="PANTHER" id="PTHR12670">
    <property type="entry name" value="CERAMIDASE"/>
    <property type="match status" value="1"/>
</dbReference>
<evidence type="ECO:0000256" key="2">
    <source>
        <dbReference type="RuleBase" id="RU366019"/>
    </source>
</evidence>
<keyword evidence="1" id="KW-0862">Zinc</keyword>
<dbReference type="GO" id="GO:0042759">
    <property type="term" value="P:long-chain fatty acid biosynthetic process"/>
    <property type="evidence" value="ECO:0007669"/>
    <property type="project" value="TreeGrafter"/>
</dbReference>
<comment type="cofactor">
    <cofactor evidence="1">
        <name>Zn(2+)</name>
        <dbReference type="ChEBI" id="CHEBI:29105"/>
    </cofactor>
    <text evidence="1">Binds 1 zinc ion per subunit.</text>
</comment>
<sequence length="443" mass="47221">MTRVRLLPLLLLAVLAAAVPGTAHAAGLRAGAATADITPANGGSTLGFVRPDITVKGARGRLTGRALVLDDGDTKVALLSTDLAFALEKDSLIAQIADLGYSHANVLYTGTHNHSGPEDLAPWQVTQLAKAIREADARRVPARAGWATAQVPDVNENRSIEPHLANHGQDREPGQGKLENDPAGAEHARDTTLRVLRVERTDGRPLAAWMEFPVHLTTSTPRADLWDADLAGATNHHLHHGEFKVPGAGPGFVPLWTNGSSGDLKPLYDSYNPSATMDLLGRRIAVKALQAWNGAGGALRADLPVDVRWTRACYCGQEVEPGKRVSSSPFFGLPFLGGSQDGASIFYEPGQTEGRRRPAGTGDPVHGRKLIVPVPTDRIVHEVNPEIQAFRIGDRLVLAAPGEPSVEMARRFEDAVRPALPAGVKDVVVIGLANDYLGYLTTP</sequence>
<dbReference type="InterPro" id="IPR006823">
    <property type="entry name" value="Ceramidase_alk"/>
</dbReference>
<keyword evidence="2" id="KW-0378">Hydrolase</keyword>